<feature type="compositionally biased region" description="Low complexity" evidence="2">
    <location>
        <begin position="690"/>
        <end position="717"/>
    </location>
</feature>
<feature type="compositionally biased region" description="Basic and acidic residues" evidence="2">
    <location>
        <begin position="314"/>
        <end position="328"/>
    </location>
</feature>
<feature type="compositionally biased region" description="Basic and acidic residues" evidence="2">
    <location>
        <begin position="387"/>
        <end position="396"/>
    </location>
</feature>
<evidence type="ECO:0000256" key="1">
    <source>
        <dbReference type="ARBA" id="ARBA00022553"/>
    </source>
</evidence>
<feature type="compositionally biased region" description="Polar residues" evidence="2">
    <location>
        <begin position="100"/>
        <end position="109"/>
    </location>
</feature>
<comment type="caution">
    <text evidence="4">The sequence shown here is derived from an EMBL/GenBank/DDBJ whole genome shotgun (WGS) entry which is preliminary data.</text>
</comment>
<dbReference type="GO" id="GO:0030154">
    <property type="term" value="P:cell differentiation"/>
    <property type="evidence" value="ECO:0007669"/>
    <property type="project" value="TreeGrafter"/>
</dbReference>
<feature type="compositionally biased region" description="Polar residues" evidence="2">
    <location>
        <begin position="814"/>
        <end position="830"/>
    </location>
</feature>
<feature type="compositionally biased region" description="Gly residues" evidence="2">
    <location>
        <begin position="661"/>
        <end position="674"/>
    </location>
</feature>
<feature type="compositionally biased region" description="Polar residues" evidence="2">
    <location>
        <begin position="560"/>
        <end position="577"/>
    </location>
</feature>
<feature type="compositionally biased region" description="Acidic residues" evidence="2">
    <location>
        <begin position="298"/>
        <end position="309"/>
    </location>
</feature>
<keyword evidence="1" id="KW-0597">Phosphoprotein</keyword>
<gene>
    <name evidence="4" type="ORF">MATL_G00130730</name>
</gene>
<feature type="compositionally biased region" description="Polar residues" evidence="2">
    <location>
        <begin position="612"/>
        <end position="624"/>
    </location>
</feature>
<dbReference type="AlphaFoldDB" id="A0A9D3TAF9"/>
<dbReference type="PANTHER" id="PTHR14038:SF5">
    <property type="entry name" value="PROTEIN PRRC2A"/>
    <property type="match status" value="1"/>
</dbReference>
<protein>
    <recommendedName>
        <fullName evidence="3">BAT2 N-terminal domain-containing protein</fullName>
    </recommendedName>
</protein>
<organism evidence="4 5">
    <name type="scientific">Megalops atlanticus</name>
    <name type="common">Tarpon</name>
    <name type="synonym">Clupea gigantea</name>
    <dbReference type="NCBI Taxonomy" id="7932"/>
    <lineage>
        <taxon>Eukaryota</taxon>
        <taxon>Metazoa</taxon>
        <taxon>Chordata</taxon>
        <taxon>Craniata</taxon>
        <taxon>Vertebrata</taxon>
        <taxon>Euteleostomi</taxon>
        <taxon>Actinopterygii</taxon>
        <taxon>Neopterygii</taxon>
        <taxon>Teleostei</taxon>
        <taxon>Elopiformes</taxon>
        <taxon>Megalopidae</taxon>
        <taxon>Megalops</taxon>
    </lineage>
</organism>
<feature type="compositionally biased region" description="Basic and acidic residues" evidence="2">
    <location>
        <begin position="337"/>
        <end position="350"/>
    </location>
</feature>
<feature type="domain" description="BAT2 N-terminal" evidence="3">
    <location>
        <begin position="1"/>
        <end position="188"/>
    </location>
</feature>
<feature type="compositionally biased region" description="Basic and acidic residues" evidence="2">
    <location>
        <begin position="520"/>
        <end position="546"/>
    </location>
</feature>
<dbReference type="OrthoDB" id="1939715at2759"/>
<feature type="region of interest" description="Disordered" evidence="2">
    <location>
        <begin position="246"/>
        <end position="722"/>
    </location>
</feature>
<dbReference type="Pfam" id="PF07001">
    <property type="entry name" value="BAT2_N"/>
    <property type="match status" value="1"/>
</dbReference>
<dbReference type="EMBL" id="JAFDVH010000010">
    <property type="protein sequence ID" value="KAG7469608.1"/>
    <property type="molecule type" value="Genomic_DNA"/>
</dbReference>
<accession>A0A9D3TAF9</accession>
<evidence type="ECO:0000259" key="3">
    <source>
        <dbReference type="Pfam" id="PF07001"/>
    </source>
</evidence>
<keyword evidence="5" id="KW-1185">Reference proteome</keyword>
<feature type="region of interest" description="Disordered" evidence="2">
    <location>
        <begin position="757"/>
        <end position="847"/>
    </location>
</feature>
<dbReference type="InterPro" id="IPR009738">
    <property type="entry name" value="BAT2_N"/>
</dbReference>
<dbReference type="InterPro" id="IPR033184">
    <property type="entry name" value="PRRC2"/>
</dbReference>
<feature type="compositionally biased region" description="Basic and acidic residues" evidence="2">
    <location>
        <begin position="27"/>
        <end position="36"/>
    </location>
</feature>
<dbReference type="Proteomes" id="UP001046870">
    <property type="component" value="Chromosome 10"/>
</dbReference>
<proteinExistence type="predicted"/>
<dbReference type="PANTHER" id="PTHR14038">
    <property type="entry name" value="BAT2 HLA-B-ASSOCIATED TRANSCRIPT 2"/>
    <property type="match status" value="1"/>
</dbReference>
<evidence type="ECO:0000313" key="4">
    <source>
        <dbReference type="EMBL" id="KAG7469608.1"/>
    </source>
</evidence>
<evidence type="ECO:0000313" key="5">
    <source>
        <dbReference type="Proteomes" id="UP001046870"/>
    </source>
</evidence>
<evidence type="ECO:0000256" key="2">
    <source>
        <dbReference type="SAM" id="MobiDB-lite"/>
    </source>
</evidence>
<name>A0A9D3TAF9_MEGAT</name>
<sequence>MSERSGQTAKGKDGKTKYSSLNLFDTYKGKSLEVHKPVVPPRHGLQSLGKVASVRRMPPPASLPSLKAENKGNDPNISLVPKDSTGWASKQESADPKSTDVWSAQQPVLQQPVAMHTPASSQPRNPPVPEAPASALTTGAKSWAQASVMHGVPGDGGKGSNQPSPFSREEFPSLQAVGAQDKAGREQATTDQWYGPGPSLRPQNVTSWRDGGGHALNAVPPQEGFPPYRGIVPPFMYPPYLPFPSPFGPQGPYRYPMPAEAPRFSRVQGGQAPQAGGSPGRGGEAVKRPSILKQDDLKELDELDHEGDEGWAGAHEEIDYSAKLKFSDDEGEEDLDEDKKCTWESRDTKQPTEGPAPVTHSHSPDSRGDTCHTTPSSSEDAAPPSSRKPDWAKDGAGDCGTQSNCIPYRGRRPGMAALGSPGQQPPPSPAAPFHSQAPYVYQPDRPSPKPGSTPISPTSAPLQKLSTTPSPSLPRHKQPAATPAPLPLSQAEDEDKTWRQQRRRSSSEITAAVERARRRREQEERRMEEERRAACAEKLKRLDEKQQQQQQDEPDVVANGNRSPSLSASGPSPTLSHPLSPCLDSEEPPLLLSAQTRAGAGGNKNDRERQGSKSGYDSSTDSQQCPPPTAVQLASQERKEEGVAASNVQTAGSADVVKMEGFGGGAGRHGGGLHVQGYSKYQKSLPPRFQRQQQEQLLKQQQQWQQQQKQQHSQVAQSCPPPLPVNFDPRWMMMAPYMDPRIVQNYPPPDYYPLSIHPSGLVGRERSDSGGSGSDPFDQQQYPGPSHPPQGTPSIDLKLAWGPDIFPGGRDGSGQLQAGESGKGQRSSALPVSMQDGGPGEAPMSSRGVTVVDLRIASANKMRALEKGCFGEPPTPTMNTHVIPTILL</sequence>
<feature type="compositionally biased region" description="Polar residues" evidence="2">
    <location>
        <begin position="453"/>
        <end position="470"/>
    </location>
</feature>
<reference evidence="4" key="1">
    <citation type="submission" date="2021-01" db="EMBL/GenBank/DDBJ databases">
        <authorList>
            <person name="Zahm M."/>
            <person name="Roques C."/>
            <person name="Cabau C."/>
            <person name="Klopp C."/>
            <person name="Donnadieu C."/>
            <person name="Jouanno E."/>
            <person name="Lampietro C."/>
            <person name="Louis A."/>
            <person name="Herpin A."/>
            <person name="Echchiki A."/>
            <person name="Berthelot C."/>
            <person name="Parey E."/>
            <person name="Roest-Crollius H."/>
            <person name="Braasch I."/>
            <person name="Postlethwait J."/>
            <person name="Bobe J."/>
            <person name="Montfort J."/>
            <person name="Bouchez O."/>
            <person name="Begum T."/>
            <person name="Mejri S."/>
            <person name="Adams A."/>
            <person name="Chen W.-J."/>
            <person name="Guiguen Y."/>
        </authorList>
    </citation>
    <scope>NUCLEOTIDE SEQUENCE</scope>
    <source>
        <strain evidence="4">YG-15Mar2019-1</strain>
        <tissue evidence="4">Brain</tissue>
    </source>
</reference>
<feature type="region of interest" description="Disordered" evidence="2">
    <location>
        <begin position="1"/>
        <end position="227"/>
    </location>
</feature>
<feature type="compositionally biased region" description="Low complexity" evidence="2">
    <location>
        <begin position="375"/>
        <end position="385"/>
    </location>
</feature>